<comment type="function">
    <text evidence="15">Transcriptional regulator that controls a genetic switch in male development. It is necessary and sufficient for initiating male sex determination by directing the development of supporting cell precursors (pre-Sertoli cells) as Sertoli rather than granulosa cells. Involved in different aspects of gene regulation including promoter activation or repression. Binds to the DNA consensus sequence 5'-[AT]AACAA[AT]-3'. SRY HMG box recognizes DNA by partial intercalation in the minor groove and promotes DNA bending. Also involved in pre-mRNA splicing. In male adult brain involved in the maintenance of motor functions of dopaminergic neurons.</text>
</comment>
<dbReference type="InterPro" id="IPR050140">
    <property type="entry name" value="SRY-related_HMG-box_TF-like"/>
</dbReference>
<dbReference type="KEGG" id="oro:101384143"/>
<proteinExistence type="inferred from homology"/>
<evidence type="ECO:0000256" key="17">
    <source>
        <dbReference type="PROSITE-ProRule" id="PRU00267"/>
    </source>
</evidence>
<keyword evidence="5" id="KW-0963">Cytoplasm</keyword>
<evidence type="ECO:0000256" key="10">
    <source>
        <dbReference type="ARBA" id="ARBA00023125"/>
    </source>
</evidence>
<evidence type="ECO:0000256" key="1">
    <source>
        <dbReference type="ARBA" id="ARBA00004324"/>
    </source>
</evidence>
<dbReference type="PANTHER" id="PTHR10270:SF161">
    <property type="entry name" value="SEX-DETERMINING REGION Y PROTEIN"/>
    <property type="match status" value="1"/>
</dbReference>
<dbReference type="InParanoid" id="A0A2U3X4H5"/>
<evidence type="ECO:0000256" key="16">
    <source>
        <dbReference type="PIRNR" id="PIRNR037653"/>
    </source>
</evidence>
<dbReference type="GeneID" id="101384143"/>
<sequence length="220" mass="25716">MFGVLNSDDHRAAIQQRNILAFGRTSSELWTNNPTSNYWCETRGNGRDSGQNRVRRPMNAFMVWSRDQRRKVALENPQMQNSEISKQLGYQWKMLTEAEKWPFFEEAQRLQAMHREKYPDYKYRPRRKALPQKSDKLLPAASSSLLCRQVLVDKWYPFTYRDSCSRATHSHMEDQLSSTQPVNIANSLLQQEHHYSSTSLRGSPETLATHLSADTPFYPK</sequence>
<dbReference type="GO" id="GO:0005516">
    <property type="term" value="F:calmodulin binding"/>
    <property type="evidence" value="ECO:0007669"/>
    <property type="project" value="UniProtKB-KW"/>
</dbReference>
<evidence type="ECO:0000256" key="14">
    <source>
        <dbReference type="ARBA" id="ARBA00024048"/>
    </source>
</evidence>
<evidence type="ECO:0000256" key="11">
    <source>
        <dbReference type="ARBA" id="ARBA00023159"/>
    </source>
</evidence>
<keyword evidence="7" id="KW-0112">Calmodulin-binding</keyword>
<reference evidence="20" key="1">
    <citation type="submission" date="2025-08" db="UniProtKB">
        <authorList>
            <consortium name="RefSeq"/>
        </authorList>
    </citation>
    <scope>IDENTIFICATION</scope>
</reference>
<keyword evidence="13 16" id="KW-0539">Nucleus</keyword>
<feature type="DNA-binding region" description="HMG box" evidence="17">
    <location>
        <begin position="54"/>
        <end position="122"/>
    </location>
</feature>
<comment type="subunit">
    <text evidence="14">Interacts with CALM, EP300, HDAC3, KPNB1, ZNF208 isoform KRAB-O, PARP1, SLC9A3R2 and WT1. The interaction with EP300 modulates its DNA-binding activity. The interaction with KPNB1 is sensitive to dissociation by Ran in the GTP-bound form. Interaction with PARP1 impaired its DNA-binding activity.</text>
</comment>
<dbReference type="Gene3D" id="1.10.30.10">
    <property type="entry name" value="High mobility group box domain"/>
    <property type="match status" value="1"/>
</dbReference>
<dbReference type="GO" id="GO:0030238">
    <property type="term" value="P:male sex determination"/>
    <property type="evidence" value="ECO:0007669"/>
    <property type="project" value="InterPro"/>
</dbReference>
<evidence type="ECO:0000256" key="5">
    <source>
        <dbReference type="ARBA" id="ARBA00022490"/>
    </source>
</evidence>
<dbReference type="GO" id="GO:0000978">
    <property type="term" value="F:RNA polymerase II cis-regulatory region sequence-specific DNA binding"/>
    <property type="evidence" value="ECO:0007669"/>
    <property type="project" value="TreeGrafter"/>
</dbReference>
<keyword evidence="10 16" id="KW-0238">DNA-binding</keyword>
<dbReference type="GO" id="GO:0007548">
    <property type="term" value="P:sex differentiation"/>
    <property type="evidence" value="ECO:0007669"/>
    <property type="project" value="UniProtKB-KW"/>
</dbReference>
<dbReference type="GO" id="GO:0001228">
    <property type="term" value="F:DNA-binding transcription activator activity, RNA polymerase II-specific"/>
    <property type="evidence" value="ECO:0007669"/>
    <property type="project" value="TreeGrafter"/>
</dbReference>
<keyword evidence="12 16" id="KW-0804">Transcription</keyword>
<dbReference type="PANTHER" id="PTHR10270">
    <property type="entry name" value="SOX TRANSCRIPTION FACTOR"/>
    <property type="match status" value="1"/>
</dbReference>
<keyword evidence="11 16" id="KW-0010">Activator</keyword>
<dbReference type="STRING" id="9708.A0A2U3X4H5"/>
<dbReference type="AlphaFoldDB" id="A0A2U3X4H5"/>
<dbReference type="SMART" id="SM00398">
    <property type="entry name" value="HMG"/>
    <property type="match status" value="1"/>
</dbReference>
<protein>
    <recommendedName>
        <fullName evidence="4 16">Sex-determining region Y protein</fullName>
    </recommendedName>
</protein>
<evidence type="ECO:0000313" key="20">
    <source>
        <dbReference type="RefSeq" id="XP_004417191.1"/>
    </source>
</evidence>
<dbReference type="SUPFAM" id="SSF47095">
    <property type="entry name" value="HMG-box"/>
    <property type="match status" value="1"/>
</dbReference>
<comment type="similarity">
    <text evidence="3 16">Belongs to the SRY family.</text>
</comment>
<evidence type="ECO:0000256" key="3">
    <source>
        <dbReference type="ARBA" id="ARBA00005998"/>
    </source>
</evidence>
<dbReference type="CTD" id="6736"/>
<evidence type="ECO:0000256" key="15">
    <source>
        <dbReference type="ARBA" id="ARBA00045821"/>
    </source>
</evidence>
<dbReference type="PROSITE" id="PS50118">
    <property type="entry name" value="HMG_BOX_2"/>
    <property type="match status" value="1"/>
</dbReference>
<dbReference type="InterPro" id="IPR009071">
    <property type="entry name" value="HMG_box_dom"/>
</dbReference>
<keyword evidence="6 16" id="KW-0221">Differentiation</keyword>
<dbReference type="GO" id="GO:0005737">
    <property type="term" value="C:cytoplasm"/>
    <property type="evidence" value="ECO:0007669"/>
    <property type="project" value="UniProtKB-SubCell"/>
</dbReference>
<dbReference type="OrthoDB" id="6247875at2759"/>
<organism evidence="19 20">
    <name type="scientific">Odobenus rosmarus divergens</name>
    <name type="common">Pacific walrus</name>
    <dbReference type="NCBI Taxonomy" id="9708"/>
    <lineage>
        <taxon>Eukaryota</taxon>
        <taxon>Metazoa</taxon>
        <taxon>Chordata</taxon>
        <taxon>Craniata</taxon>
        <taxon>Vertebrata</taxon>
        <taxon>Euteleostomi</taxon>
        <taxon>Mammalia</taxon>
        <taxon>Eutheria</taxon>
        <taxon>Laurasiatheria</taxon>
        <taxon>Carnivora</taxon>
        <taxon>Caniformia</taxon>
        <taxon>Pinnipedia</taxon>
        <taxon>Odobenidae</taxon>
        <taxon>Odobenus</taxon>
    </lineage>
</organism>
<dbReference type="Pfam" id="PF00505">
    <property type="entry name" value="HMG_box"/>
    <property type="match status" value="1"/>
</dbReference>
<evidence type="ECO:0000256" key="9">
    <source>
        <dbReference type="ARBA" id="ARBA00023015"/>
    </source>
</evidence>
<dbReference type="RefSeq" id="XP_004417191.1">
    <property type="nucleotide sequence ID" value="XM_004417134.1"/>
</dbReference>
<gene>
    <name evidence="20" type="primary">SRY</name>
</gene>
<evidence type="ECO:0000256" key="4">
    <source>
        <dbReference type="ARBA" id="ARBA00019052"/>
    </source>
</evidence>
<name>A0A2U3X4H5_ODORO</name>
<evidence type="ECO:0000256" key="13">
    <source>
        <dbReference type="ARBA" id="ARBA00023242"/>
    </source>
</evidence>
<keyword evidence="9 16" id="KW-0805">Transcription regulation</keyword>
<evidence type="ECO:0000256" key="12">
    <source>
        <dbReference type="ARBA" id="ARBA00023163"/>
    </source>
</evidence>
<evidence type="ECO:0000313" key="19">
    <source>
        <dbReference type="Proteomes" id="UP000245340"/>
    </source>
</evidence>
<dbReference type="InterPro" id="IPR017253">
    <property type="entry name" value="SRY"/>
</dbReference>
<evidence type="ECO:0000256" key="6">
    <source>
        <dbReference type="ARBA" id="ARBA00022782"/>
    </source>
</evidence>
<dbReference type="InterPro" id="IPR036910">
    <property type="entry name" value="HMG_box_dom_sf"/>
</dbReference>
<comment type="subcellular location">
    <subcellularLocation>
        <location evidence="2">Cytoplasm</location>
    </subcellularLocation>
    <subcellularLocation>
        <location evidence="1">Nucleus speckle</location>
    </subcellularLocation>
</comment>
<dbReference type="FunFam" id="1.10.30.10:FF:000002">
    <property type="entry name" value="transcription factor Sox-2"/>
    <property type="match status" value="1"/>
</dbReference>
<dbReference type="PIRSF" id="PIRSF037653">
    <property type="entry name" value="SRY"/>
    <property type="match status" value="1"/>
</dbReference>
<keyword evidence="8 16" id="KW-0726">Sexual differentiation</keyword>
<dbReference type="GO" id="GO:0016607">
    <property type="term" value="C:nuclear speck"/>
    <property type="evidence" value="ECO:0007669"/>
    <property type="project" value="UniProtKB-SubCell"/>
</dbReference>
<dbReference type="GO" id="GO:0030154">
    <property type="term" value="P:cell differentiation"/>
    <property type="evidence" value="ECO:0007669"/>
    <property type="project" value="UniProtKB-KW"/>
</dbReference>
<feature type="domain" description="HMG box" evidence="18">
    <location>
        <begin position="54"/>
        <end position="122"/>
    </location>
</feature>
<evidence type="ECO:0000256" key="7">
    <source>
        <dbReference type="ARBA" id="ARBA00022860"/>
    </source>
</evidence>
<evidence type="ECO:0000256" key="2">
    <source>
        <dbReference type="ARBA" id="ARBA00004496"/>
    </source>
</evidence>
<accession>A0A2U3X4H5</accession>
<dbReference type="CDD" id="cd22034">
    <property type="entry name" value="HMG-box_SoxA_SRY"/>
    <property type="match status" value="1"/>
</dbReference>
<evidence type="ECO:0000256" key="8">
    <source>
        <dbReference type="ARBA" id="ARBA00022928"/>
    </source>
</evidence>
<evidence type="ECO:0000259" key="18">
    <source>
        <dbReference type="PROSITE" id="PS50118"/>
    </source>
</evidence>
<dbReference type="Proteomes" id="UP000245340">
    <property type="component" value="Unplaced"/>
</dbReference>
<keyword evidence="19" id="KW-1185">Reference proteome</keyword>